<proteinExistence type="predicted"/>
<dbReference type="InterPro" id="IPR035919">
    <property type="entry name" value="EAL_sf"/>
</dbReference>
<protein>
    <submittedName>
        <fullName evidence="5">EAL domain-containing protein</fullName>
    </submittedName>
</protein>
<dbReference type="InterPro" id="IPR003660">
    <property type="entry name" value="HAMP_dom"/>
</dbReference>
<dbReference type="PROSITE" id="PS50883">
    <property type="entry name" value="EAL"/>
    <property type="match status" value="1"/>
</dbReference>
<evidence type="ECO:0000256" key="1">
    <source>
        <dbReference type="SAM" id="Phobius"/>
    </source>
</evidence>
<dbReference type="SUPFAM" id="SSF55073">
    <property type="entry name" value="Nucleotide cyclase"/>
    <property type="match status" value="1"/>
</dbReference>
<feature type="domain" description="GGDEF" evidence="4">
    <location>
        <begin position="293"/>
        <end position="431"/>
    </location>
</feature>
<dbReference type="SMART" id="SM00304">
    <property type="entry name" value="HAMP"/>
    <property type="match status" value="1"/>
</dbReference>
<dbReference type="PANTHER" id="PTHR44757:SF2">
    <property type="entry name" value="BIOFILM ARCHITECTURE MAINTENANCE PROTEIN MBAA"/>
    <property type="match status" value="1"/>
</dbReference>
<feature type="domain" description="HAMP" evidence="3">
    <location>
        <begin position="198"/>
        <end position="250"/>
    </location>
</feature>
<dbReference type="RefSeq" id="WP_256601599.1">
    <property type="nucleotide sequence ID" value="NZ_JANIBJ010000010.1"/>
</dbReference>
<dbReference type="InterPro" id="IPR052155">
    <property type="entry name" value="Biofilm_reg_signaling"/>
</dbReference>
<dbReference type="CDD" id="cd18773">
    <property type="entry name" value="PDC1_HK_sensor"/>
    <property type="match status" value="1"/>
</dbReference>
<reference evidence="5 6" key="1">
    <citation type="submission" date="2022-07" db="EMBL/GenBank/DDBJ databases">
        <title>Methylomonas rivi sp. nov., Methylomonas rosea sp. nov., Methylomonas aureus sp. nov. and Methylomonas subterranea sp. nov., four novel methanotrophs isolated from a freshwater creek and the deep terrestrial subsurface.</title>
        <authorList>
            <person name="Abin C."/>
            <person name="Sankaranarayanan K."/>
            <person name="Garner C."/>
            <person name="Sindelar R."/>
            <person name="Kotary K."/>
            <person name="Garner R."/>
            <person name="Barclay S."/>
            <person name="Lawson P."/>
            <person name="Krumholz L."/>
        </authorList>
    </citation>
    <scope>NUCLEOTIDE SEQUENCE [LARGE SCALE GENOMIC DNA]</scope>
    <source>
        <strain evidence="5 6">SURF-2</strain>
    </source>
</reference>
<dbReference type="Proteomes" id="UP001524499">
    <property type="component" value="Unassembled WGS sequence"/>
</dbReference>
<evidence type="ECO:0000259" key="3">
    <source>
        <dbReference type="PROSITE" id="PS50885"/>
    </source>
</evidence>
<dbReference type="SMART" id="SM00267">
    <property type="entry name" value="GGDEF"/>
    <property type="match status" value="1"/>
</dbReference>
<dbReference type="SUPFAM" id="SSF158472">
    <property type="entry name" value="HAMP domain-like"/>
    <property type="match status" value="1"/>
</dbReference>
<name>A0ABT1TEG8_9GAMM</name>
<dbReference type="EMBL" id="JANIBJ010000010">
    <property type="protein sequence ID" value="MCQ8103856.1"/>
    <property type="molecule type" value="Genomic_DNA"/>
</dbReference>
<dbReference type="InterPro" id="IPR029787">
    <property type="entry name" value="Nucleotide_cyclase"/>
</dbReference>
<evidence type="ECO:0000259" key="4">
    <source>
        <dbReference type="PROSITE" id="PS50887"/>
    </source>
</evidence>
<dbReference type="NCBIfam" id="TIGR00254">
    <property type="entry name" value="GGDEF"/>
    <property type="match status" value="1"/>
</dbReference>
<dbReference type="Pfam" id="PF00672">
    <property type="entry name" value="HAMP"/>
    <property type="match status" value="1"/>
</dbReference>
<dbReference type="InterPro" id="IPR001633">
    <property type="entry name" value="EAL_dom"/>
</dbReference>
<dbReference type="SUPFAM" id="SSF141868">
    <property type="entry name" value="EAL domain-like"/>
    <property type="match status" value="1"/>
</dbReference>
<keyword evidence="1" id="KW-1133">Transmembrane helix</keyword>
<dbReference type="CDD" id="cd06225">
    <property type="entry name" value="HAMP"/>
    <property type="match status" value="1"/>
</dbReference>
<dbReference type="Gene3D" id="3.30.70.270">
    <property type="match status" value="1"/>
</dbReference>
<sequence length="715" mass="80271">MKPFQSLNLATRFNLLNAALVLLTALSVGFIVTYKLLSAQFDARHEYNQALVSLLAESSEYAVYTRQYALLEKQLDRLADLSGLAYVAILDADGNILARINPRPLDGSRNSLIFWRWWQRSGGQGFSDIVQAINSRDLQHEDALFLDSAASAKTLGQVRLAMNPAYFEIILRNTFLLSLAVVLLILVVSLAIFMLMTAHITRPLKQLSEAAHQVIEGQLAAQTLDSGGPELQELGKAFNLMINWLSDYHGEVQSYQAMLERQAYYDDLTGLANRVLLKDHLQQAISSAQRRKTTSALLFLDLDRFKYVNDTLGHSFGDRLLQQISERLRLQLRAGDTVARMGGDEFIVILNDLHADVELARRDTSRIARQIGQVLSQPFSIHEHNISTSFSIGIAFYPHDGESGEELTRNADCAMYEAKTRGRNTYHFYDPSLQQRGMRRLYLENGLKQALELDQLSLYFQPKYDSRGAKLIGAEALLRWRFQDVWVSPVEFIPLAEETGLILPIGEWVLETALRTLAEWRAAGIVDAHFHMAVNVAPSQFWHPRFAQHTLDILRHFLPDAAGALELELTESCLLRPTEESLRCFDRLRRAGVRFAVDDFGTGYSSLSYLKQFPLDVLKIDQSFVRDCIDDPSDATIIRAIIAMARGLGLEVIAEGVETTEHAVFLRDAGCYLLQGYLLAKPMSAEMFAGFCRDFARHPICGTSVLNGTGLTVST</sequence>
<feature type="transmembrane region" description="Helical" evidence="1">
    <location>
        <begin position="15"/>
        <end position="37"/>
    </location>
</feature>
<evidence type="ECO:0000259" key="2">
    <source>
        <dbReference type="PROSITE" id="PS50883"/>
    </source>
</evidence>
<organism evidence="5 6">
    <name type="scientific">Methylomonas subterranea</name>
    <dbReference type="NCBI Taxonomy" id="2952225"/>
    <lineage>
        <taxon>Bacteria</taxon>
        <taxon>Pseudomonadati</taxon>
        <taxon>Pseudomonadota</taxon>
        <taxon>Gammaproteobacteria</taxon>
        <taxon>Methylococcales</taxon>
        <taxon>Methylococcaceae</taxon>
        <taxon>Methylomonas</taxon>
    </lineage>
</organism>
<evidence type="ECO:0000313" key="5">
    <source>
        <dbReference type="EMBL" id="MCQ8103856.1"/>
    </source>
</evidence>
<dbReference type="InterPro" id="IPR000160">
    <property type="entry name" value="GGDEF_dom"/>
</dbReference>
<comment type="caution">
    <text evidence="5">The sequence shown here is derived from an EMBL/GenBank/DDBJ whole genome shotgun (WGS) entry which is preliminary data.</text>
</comment>
<dbReference type="Pfam" id="PF00563">
    <property type="entry name" value="EAL"/>
    <property type="match status" value="1"/>
</dbReference>
<dbReference type="PANTHER" id="PTHR44757">
    <property type="entry name" value="DIGUANYLATE CYCLASE DGCP"/>
    <property type="match status" value="1"/>
</dbReference>
<keyword evidence="1" id="KW-0812">Transmembrane</keyword>
<dbReference type="InterPro" id="IPR043128">
    <property type="entry name" value="Rev_trsase/Diguanyl_cyclase"/>
</dbReference>
<dbReference type="PROSITE" id="PS50887">
    <property type="entry name" value="GGDEF"/>
    <property type="match status" value="1"/>
</dbReference>
<feature type="domain" description="EAL" evidence="2">
    <location>
        <begin position="440"/>
        <end position="696"/>
    </location>
</feature>
<keyword evidence="6" id="KW-1185">Reference proteome</keyword>
<dbReference type="Pfam" id="PF00990">
    <property type="entry name" value="GGDEF"/>
    <property type="match status" value="1"/>
</dbReference>
<feature type="transmembrane region" description="Helical" evidence="1">
    <location>
        <begin position="175"/>
        <end position="196"/>
    </location>
</feature>
<dbReference type="Gene3D" id="6.10.340.10">
    <property type="match status" value="1"/>
</dbReference>
<dbReference type="CDD" id="cd01948">
    <property type="entry name" value="EAL"/>
    <property type="match status" value="1"/>
</dbReference>
<dbReference type="SMART" id="SM00052">
    <property type="entry name" value="EAL"/>
    <property type="match status" value="1"/>
</dbReference>
<dbReference type="CDD" id="cd01949">
    <property type="entry name" value="GGDEF"/>
    <property type="match status" value="1"/>
</dbReference>
<gene>
    <name evidence="5" type="ORF">NP590_07050</name>
</gene>
<accession>A0ABT1TEG8</accession>
<keyword evidence="1" id="KW-0472">Membrane</keyword>
<evidence type="ECO:0000313" key="6">
    <source>
        <dbReference type="Proteomes" id="UP001524499"/>
    </source>
</evidence>
<dbReference type="PROSITE" id="PS50885">
    <property type="entry name" value="HAMP"/>
    <property type="match status" value="1"/>
</dbReference>
<dbReference type="Gene3D" id="3.20.20.450">
    <property type="entry name" value="EAL domain"/>
    <property type="match status" value="1"/>
</dbReference>